<feature type="transmembrane region" description="Helical" evidence="1">
    <location>
        <begin position="7"/>
        <end position="28"/>
    </location>
</feature>
<gene>
    <name evidence="2" type="ORF">AWC12_16225</name>
</gene>
<keyword evidence="1" id="KW-0812">Transmembrane</keyword>
<dbReference type="Proteomes" id="UP000193622">
    <property type="component" value="Unassembled WGS sequence"/>
</dbReference>
<keyword evidence="1" id="KW-1133">Transmembrane helix</keyword>
<evidence type="ECO:0000313" key="2">
    <source>
        <dbReference type="EMBL" id="ORV87881.1"/>
    </source>
</evidence>
<comment type="caution">
    <text evidence="2">The sequence shown here is derived from an EMBL/GenBank/DDBJ whole genome shotgun (WGS) entry which is preliminary data.</text>
</comment>
<evidence type="ECO:0000313" key="3">
    <source>
        <dbReference type="Proteomes" id="UP000193622"/>
    </source>
</evidence>
<reference evidence="2 3" key="1">
    <citation type="submission" date="2016-01" db="EMBL/GenBank/DDBJ databases">
        <title>The new phylogeny of the genus Mycobacterium.</title>
        <authorList>
            <person name="Tarcisio F."/>
            <person name="Conor M."/>
            <person name="Antonella G."/>
            <person name="Elisabetta G."/>
            <person name="Giulia F.S."/>
            <person name="Sara T."/>
            <person name="Anna F."/>
            <person name="Clotilde B."/>
            <person name="Roberto B."/>
            <person name="Veronica D.S."/>
            <person name="Fabio R."/>
            <person name="Monica P."/>
            <person name="Olivier J."/>
            <person name="Enrico T."/>
            <person name="Nicola S."/>
        </authorList>
    </citation>
    <scope>NUCLEOTIDE SEQUENCE [LARGE SCALE GENOMIC DNA]</scope>
    <source>
        <strain evidence="2 3">DSM 45541</strain>
    </source>
</reference>
<feature type="transmembrane region" description="Helical" evidence="1">
    <location>
        <begin position="80"/>
        <end position="102"/>
    </location>
</feature>
<dbReference type="AlphaFoldDB" id="A0A1X1WMN8"/>
<accession>A0A1X1WMN8</accession>
<protein>
    <submittedName>
        <fullName evidence="2">Uncharacterized protein</fullName>
    </submittedName>
</protein>
<evidence type="ECO:0000256" key="1">
    <source>
        <dbReference type="SAM" id="Phobius"/>
    </source>
</evidence>
<feature type="transmembrane region" description="Helical" evidence="1">
    <location>
        <begin position="114"/>
        <end position="135"/>
    </location>
</feature>
<feature type="transmembrane region" description="Helical" evidence="1">
    <location>
        <begin position="34"/>
        <end position="59"/>
    </location>
</feature>
<organism evidence="2 3">
    <name type="scientific">Mycolicibacterium iranicum</name>
    <name type="common">Mycobacterium iranicum</name>
    <dbReference type="NCBI Taxonomy" id="912594"/>
    <lineage>
        <taxon>Bacteria</taxon>
        <taxon>Bacillati</taxon>
        <taxon>Actinomycetota</taxon>
        <taxon>Actinomycetes</taxon>
        <taxon>Mycobacteriales</taxon>
        <taxon>Mycobacteriaceae</taxon>
        <taxon>Mycolicibacterium</taxon>
    </lineage>
</organism>
<sequence>MRSPARPIVLAIALAGIGAFTSYWSVVWAVRGSYVTALIMLAVTVWGFGFAAYFTSTALGVGKPRIESGTSGTLLRPPRFVDTVTIAPVAAMTSAGVLHLVFAPLGMVDYVTRGIARAVPLACIFLVLFGVPTLYRMVKHKGGGHLRVDTAGYEVWNSHWNSFRRGSWDELDDIADHKRKGRKPFNELIVFAPTNGPEAVLYSDALTDNSDALREWVRFYWQHPEYRGELLDERAVHRLDEQAFTTE</sequence>
<proteinExistence type="predicted"/>
<keyword evidence="1" id="KW-0472">Membrane</keyword>
<dbReference type="EMBL" id="LQPC01000030">
    <property type="protein sequence ID" value="ORV87881.1"/>
    <property type="molecule type" value="Genomic_DNA"/>
</dbReference>
<name>A0A1X1WMN8_MYCIR</name>